<proteinExistence type="predicted"/>
<feature type="domain" description="Putative zinc-finger" evidence="1">
    <location>
        <begin position="15"/>
        <end position="39"/>
    </location>
</feature>
<name>A0ABW1ENC3_9BACT</name>
<comment type="caution">
    <text evidence="2">The sequence shown here is derived from an EMBL/GenBank/DDBJ whole genome shotgun (WGS) entry which is preliminary data.</text>
</comment>
<dbReference type="RefSeq" id="WP_263341757.1">
    <property type="nucleotide sequence ID" value="NZ_JAGSYH010000008.1"/>
</dbReference>
<dbReference type="InterPro" id="IPR041916">
    <property type="entry name" value="Anti_sigma_zinc_sf"/>
</dbReference>
<keyword evidence="3" id="KW-1185">Reference proteome</keyword>
<dbReference type="Proteomes" id="UP001596091">
    <property type="component" value="Unassembled WGS sequence"/>
</dbReference>
<reference evidence="3" key="1">
    <citation type="journal article" date="2019" name="Int. J. Syst. Evol. Microbiol.">
        <title>The Global Catalogue of Microorganisms (GCM) 10K type strain sequencing project: providing services to taxonomists for standard genome sequencing and annotation.</title>
        <authorList>
            <consortium name="The Broad Institute Genomics Platform"/>
            <consortium name="The Broad Institute Genome Sequencing Center for Infectious Disease"/>
            <person name="Wu L."/>
            <person name="Ma J."/>
        </authorList>
    </citation>
    <scope>NUCLEOTIDE SEQUENCE [LARGE SCALE GENOMIC DNA]</scope>
    <source>
        <strain evidence="3">JCM 4087</strain>
    </source>
</reference>
<accession>A0ABW1ENC3</accession>
<dbReference type="EMBL" id="JBHSPH010000020">
    <property type="protein sequence ID" value="MFC5865530.1"/>
    <property type="molecule type" value="Genomic_DNA"/>
</dbReference>
<dbReference type="InterPro" id="IPR027383">
    <property type="entry name" value="Znf_put"/>
</dbReference>
<protein>
    <submittedName>
        <fullName evidence="2">Zf-HC2 domain-containing protein</fullName>
    </submittedName>
</protein>
<evidence type="ECO:0000313" key="2">
    <source>
        <dbReference type="EMBL" id="MFC5865530.1"/>
    </source>
</evidence>
<organism evidence="2 3">
    <name type="scientific">Acidicapsa dinghuensis</name>
    <dbReference type="NCBI Taxonomy" id="2218256"/>
    <lineage>
        <taxon>Bacteria</taxon>
        <taxon>Pseudomonadati</taxon>
        <taxon>Acidobacteriota</taxon>
        <taxon>Terriglobia</taxon>
        <taxon>Terriglobales</taxon>
        <taxon>Acidobacteriaceae</taxon>
        <taxon>Acidicapsa</taxon>
    </lineage>
</organism>
<dbReference type="Gene3D" id="1.10.10.1320">
    <property type="entry name" value="Anti-sigma factor, zinc-finger domain"/>
    <property type="match status" value="1"/>
</dbReference>
<evidence type="ECO:0000313" key="3">
    <source>
        <dbReference type="Proteomes" id="UP001596091"/>
    </source>
</evidence>
<sequence length="235" mass="24970">MDHSEAVNAMMAERYLLNELSADERDAFEEHFFDCAECAIDVRAGAAFVQEAKAQLPGLTLEAAPRVRSTEAPAKKDSSWLDRLRPLFASPLIAGPVFAGLIAIVGYQNLVTVPGLRTAATEPRLLAPVTLHGATRGEPVTIDADLNAGVVLMVDVPVRPDITSYSLALTDPQGKLAWTRSVTSDTIAAQGDSLSLVIPGSGLQSGTYSLQISGSLPAGTQTQLEQMSLTIRLKN</sequence>
<dbReference type="Pfam" id="PF13490">
    <property type="entry name" value="zf-HC2"/>
    <property type="match status" value="1"/>
</dbReference>
<evidence type="ECO:0000259" key="1">
    <source>
        <dbReference type="Pfam" id="PF13490"/>
    </source>
</evidence>
<gene>
    <name evidence="2" type="ORF">ACFPT7_24705</name>
</gene>